<feature type="transmembrane region" description="Helical" evidence="7">
    <location>
        <begin position="194"/>
        <end position="216"/>
    </location>
</feature>
<evidence type="ECO:0000256" key="4">
    <source>
        <dbReference type="ARBA" id="ARBA00022989"/>
    </source>
</evidence>
<keyword evidence="10" id="KW-1185">Reference proteome</keyword>
<dbReference type="EMBL" id="CAXLJM020000033">
    <property type="protein sequence ID" value="CAL8100911.1"/>
    <property type="molecule type" value="Genomic_DNA"/>
</dbReference>
<evidence type="ECO:0000313" key="10">
    <source>
        <dbReference type="Proteomes" id="UP001642540"/>
    </source>
</evidence>
<feature type="transmembrane region" description="Helical" evidence="7">
    <location>
        <begin position="113"/>
        <end position="136"/>
    </location>
</feature>
<dbReference type="PROSITE" id="PS50262">
    <property type="entry name" value="G_PROTEIN_RECEP_F1_2"/>
    <property type="match status" value="1"/>
</dbReference>
<name>A0ABP1QIR4_9HEXA</name>
<feature type="compositionally biased region" description="Polar residues" evidence="6">
    <location>
        <begin position="380"/>
        <end position="394"/>
    </location>
</feature>
<dbReference type="Pfam" id="PF10324">
    <property type="entry name" value="7TM_GPCR_Srw"/>
    <property type="match status" value="3"/>
</dbReference>
<feature type="transmembrane region" description="Helical" evidence="7">
    <location>
        <begin position="148"/>
        <end position="174"/>
    </location>
</feature>
<evidence type="ECO:0000256" key="3">
    <source>
        <dbReference type="ARBA" id="ARBA00022692"/>
    </source>
</evidence>
<comment type="subcellular location">
    <subcellularLocation>
        <location evidence="1">Membrane</location>
    </subcellularLocation>
</comment>
<evidence type="ECO:0000256" key="5">
    <source>
        <dbReference type="ARBA" id="ARBA00023136"/>
    </source>
</evidence>
<feature type="transmembrane region" description="Helical" evidence="7">
    <location>
        <begin position="573"/>
        <end position="592"/>
    </location>
</feature>
<feature type="compositionally biased region" description="Polar residues" evidence="6">
    <location>
        <begin position="447"/>
        <end position="462"/>
    </location>
</feature>
<dbReference type="CDD" id="cd14978">
    <property type="entry name" value="7tmA_FMRFamide_R-like"/>
    <property type="match status" value="1"/>
</dbReference>
<gene>
    <name evidence="9" type="ORF">ODALV1_LOCUS10670</name>
</gene>
<feature type="compositionally biased region" description="Polar residues" evidence="6">
    <location>
        <begin position="474"/>
        <end position="488"/>
    </location>
</feature>
<evidence type="ECO:0000259" key="8">
    <source>
        <dbReference type="PROSITE" id="PS50262"/>
    </source>
</evidence>
<evidence type="ECO:0000256" key="6">
    <source>
        <dbReference type="SAM" id="MobiDB-lite"/>
    </source>
</evidence>
<dbReference type="Proteomes" id="UP001642540">
    <property type="component" value="Unassembled WGS sequence"/>
</dbReference>
<dbReference type="PANTHER" id="PTHR46273:SF4">
    <property type="entry name" value="AT19640P"/>
    <property type="match status" value="1"/>
</dbReference>
<keyword evidence="4 7" id="KW-1133">Transmembrane helix</keyword>
<evidence type="ECO:0000313" key="9">
    <source>
        <dbReference type="EMBL" id="CAL8100911.1"/>
    </source>
</evidence>
<keyword evidence="3 7" id="KW-0812">Transmembrane</keyword>
<accession>A0ABP1QIR4</accession>
<evidence type="ECO:0000256" key="1">
    <source>
        <dbReference type="ARBA" id="ARBA00004370"/>
    </source>
</evidence>
<dbReference type="InterPro" id="IPR017452">
    <property type="entry name" value="GPCR_Rhodpsn_7TM"/>
</dbReference>
<dbReference type="PRINTS" id="PR00237">
    <property type="entry name" value="GPCRRHODOPSN"/>
</dbReference>
<comment type="similarity">
    <text evidence="2">Belongs to the G-protein coupled receptor 1 family.</text>
</comment>
<evidence type="ECO:0000256" key="7">
    <source>
        <dbReference type="SAM" id="Phobius"/>
    </source>
</evidence>
<dbReference type="InterPro" id="IPR019427">
    <property type="entry name" value="7TM_GPCR_serpentine_rcpt_Srw"/>
</dbReference>
<feature type="compositionally biased region" description="Polar residues" evidence="6">
    <location>
        <begin position="404"/>
        <end position="427"/>
    </location>
</feature>
<feature type="transmembrane region" description="Helical" evidence="7">
    <location>
        <begin position="331"/>
        <end position="358"/>
    </location>
</feature>
<organism evidence="9 10">
    <name type="scientific">Orchesella dallaii</name>
    <dbReference type="NCBI Taxonomy" id="48710"/>
    <lineage>
        <taxon>Eukaryota</taxon>
        <taxon>Metazoa</taxon>
        <taxon>Ecdysozoa</taxon>
        <taxon>Arthropoda</taxon>
        <taxon>Hexapoda</taxon>
        <taxon>Collembola</taxon>
        <taxon>Entomobryomorpha</taxon>
        <taxon>Entomobryoidea</taxon>
        <taxon>Orchesellidae</taxon>
        <taxon>Orchesellinae</taxon>
        <taxon>Orchesella</taxon>
    </lineage>
</organism>
<feature type="transmembrane region" description="Helical" evidence="7">
    <location>
        <begin position="236"/>
        <end position="255"/>
    </location>
</feature>
<dbReference type="SMART" id="SM01381">
    <property type="entry name" value="7TM_GPCR_Srsx"/>
    <property type="match status" value="1"/>
</dbReference>
<comment type="caution">
    <text evidence="9">The sequence shown here is derived from an EMBL/GenBank/DDBJ whole genome shotgun (WGS) entry which is preliminary data.</text>
</comment>
<evidence type="ECO:0000256" key="2">
    <source>
        <dbReference type="ARBA" id="ARBA00010663"/>
    </source>
</evidence>
<feature type="domain" description="G-protein coupled receptors family 1 profile" evidence="8">
    <location>
        <begin position="128"/>
        <end position="589"/>
    </location>
</feature>
<protein>
    <recommendedName>
        <fullName evidence="8">G-protein coupled receptors family 1 profile domain-containing protein</fullName>
    </recommendedName>
</protein>
<keyword evidence="5 7" id="KW-0472">Membrane</keyword>
<dbReference type="InterPro" id="IPR000276">
    <property type="entry name" value="GPCR_Rhodpsn"/>
</dbReference>
<proteinExistence type="inferred from homology"/>
<reference evidence="9 10" key="1">
    <citation type="submission" date="2024-08" db="EMBL/GenBank/DDBJ databases">
        <authorList>
            <person name="Cucini C."/>
            <person name="Frati F."/>
        </authorList>
    </citation>
    <scope>NUCLEOTIDE SEQUENCE [LARGE SCALE GENOMIC DNA]</scope>
</reference>
<feature type="region of interest" description="Disordered" evidence="6">
    <location>
        <begin position="374"/>
        <end position="495"/>
    </location>
</feature>
<dbReference type="SUPFAM" id="SSF81321">
    <property type="entry name" value="Family A G protein-coupled receptor-like"/>
    <property type="match status" value="1"/>
</dbReference>
<dbReference type="Gene3D" id="1.20.1070.10">
    <property type="entry name" value="Rhodopsin 7-helix transmembrane proteins"/>
    <property type="match status" value="2"/>
</dbReference>
<dbReference type="InterPro" id="IPR053219">
    <property type="entry name" value="GPCR_Dmsr-1"/>
</dbReference>
<dbReference type="PANTHER" id="PTHR46273">
    <property type="entry name" value="MYOSUPPRESSIN RECEPTOR 1, ISOFORM B-RELATED"/>
    <property type="match status" value="1"/>
</dbReference>
<sequence length="630" mass="72152">MTTSLTTISAYDSMSSSIVDVRRVVGDDYHHHSSFSGVGGAADNLIDNRVNEDENFTDNTYLDMMGNMTTPSTFTDPHSMMEIVTLLREFTNNSKSHCDSSSMYDLGTSYKKIHGYLALFVCVFGVIANILIMVVLTRKEMRTPVNLMLFALAMADLLIMIEYIPFALHMYLIQNPPEIQFSLNWARFVFFHNHFTQILHTISIQLTLSMAIWRYVAIKCSNRSTSFCTFRRCYQVIASAYICPLFFCILNYLYFRIQPRIVYHTSLPPSLDEIDEQDQSKVAVFYTVCHGLNEFYRHTKPDFCETNKMTLYYVEMSELAQEYPILHKMHFWTFSVIIKLIPCVVLTFFMCWLVNTLYKARRHHKMLERRSNPTAYPMSTIGQNGESQPLSPDKSNAEIVMRNSPRQSNGTLQSSIRSKSIGRNSIRSPKDEAARPALLGAAGDSKVGNNKANGSIGNNQLIPSPHHIQVPNDGEQSGSNSRRASGESSGELKESHNGMRRFTKGFIRFPSIRRPSNSKGNKSSKRTDRTTKMLMAVLVLFLLTEFPQGIMHFLTGWYGPEFFRCYYNTWAEVWDMLALINSAVNFILYCFMSKQFRTQFRLSFNVHCFHKYKFMGMSTCNNQATVSTTV</sequence>
<feature type="transmembrane region" description="Helical" evidence="7">
    <location>
        <begin position="533"/>
        <end position="553"/>
    </location>
</feature>